<evidence type="ECO:0000313" key="6">
    <source>
        <dbReference type="EMBL" id="BCD95960.1"/>
    </source>
</evidence>
<dbReference type="KEGG" id="marq:MARGE09_P0159"/>
<dbReference type="SMART" id="SM00342">
    <property type="entry name" value="HTH_ARAC"/>
    <property type="match status" value="1"/>
</dbReference>
<dbReference type="RefSeq" id="WP_236985472.1">
    <property type="nucleotide sequence ID" value="NZ_AP023086.1"/>
</dbReference>
<dbReference type="PRINTS" id="PR00032">
    <property type="entry name" value="HTHARAC"/>
</dbReference>
<evidence type="ECO:0000256" key="1">
    <source>
        <dbReference type="ARBA" id="ARBA00023015"/>
    </source>
</evidence>
<dbReference type="Pfam" id="PF12833">
    <property type="entry name" value="HTH_18"/>
    <property type="match status" value="1"/>
</dbReference>
<dbReference type="GO" id="GO:0003700">
    <property type="term" value="F:DNA-binding transcription factor activity"/>
    <property type="evidence" value="ECO:0007669"/>
    <property type="project" value="InterPro"/>
</dbReference>
<dbReference type="InterPro" id="IPR009057">
    <property type="entry name" value="Homeodomain-like_sf"/>
</dbReference>
<dbReference type="EMBL" id="AP023086">
    <property type="protein sequence ID" value="BCD95960.1"/>
    <property type="molecule type" value="Genomic_DNA"/>
</dbReference>
<dbReference type="Proteomes" id="UP001320119">
    <property type="component" value="Chromosome"/>
</dbReference>
<dbReference type="SUPFAM" id="SSF46689">
    <property type="entry name" value="Homeodomain-like"/>
    <property type="match status" value="1"/>
</dbReference>
<keyword evidence="4" id="KW-0812">Transmembrane</keyword>
<dbReference type="InterPro" id="IPR018060">
    <property type="entry name" value="HTH_AraC"/>
</dbReference>
<dbReference type="PROSITE" id="PS01124">
    <property type="entry name" value="HTH_ARAC_FAMILY_2"/>
    <property type="match status" value="1"/>
</dbReference>
<feature type="transmembrane region" description="Helical" evidence="4">
    <location>
        <begin position="12"/>
        <end position="29"/>
    </location>
</feature>
<name>A0AAN1WE87_9GAMM</name>
<dbReference type="PANTHER" id="PTHR43280">
    <property type="entry name" value="ARAC-FAMILY TRANSCRIPTIONAL REGULATOR"/>
    <property type="match status" value="1"/>
</dbReference>
<sequence length="391" mass="43635">MLKLTKKESKALLISFFVTAAGLYIAVHYSKVYIPLLSADKNIYPWTFSSVSDQESGGASELNVIEVAPALRFNFRLPQAYSHPWVAFTLEFAGFDGASEYVDWSQYKTLNLMVACDPKNVLSFTLYTFEAGFTKVGHFMTHRNSGVFFKCHEGKQRVVIELDNLTTPDWWLIQNGLHLSDQQYHLDKVVGIALHNSPQSPRQTLSGVAVYSAVLEGRDWQMITVACCVFAIIWLGVLGWGLQLRKTLQVNSAALRITDDAKKEPVFAPYQQLPRVNQTGTNKTKDAVLSYIATEYANPDLNIEMVASATAANRAKINEILKNEYGFTFSVYLNKLRLAEAARLLHDDDLSVADVADGVGYGSPSYFITLFKKEYGCTPSSYKNHKTTASS</sequence>
<organism evidence="6 7">
    <name type="scientific">Marinagarivorans cellulosilyticus</name>
    <dbReference type="NCBI Taxonomy" id="2721545"/>
    <lineage>
        <taxon>Bacteria</taxon>
        <taxon>Pseudomonadati</taxon>
        <taxon>Pseudomonadota</taxon>
        <taxon>Gammaproteobacteria</taxon>
        <taxon>Cellvibrionales</taxon>
        <taxon>Cellvibrionaceae</taxon>
        <taxon>Marinagarivorans</taxon>
    </lineage>
</organism>
<keyword evidence="7" id="KW-1185">Reference proteome</keyword>
<feature type="domain" description="HTH araC/xylS-type" evidence="5">
    <location>
        <begin position="286"/>
        <end position="385"/>
    </location>
</feature>
<feature type="transmembrane region" description="Helical" evidence="4">
    <location>
        <begin position="220"/>
        <end position="242"/>
    </location>
</feature>
<accession>A0AAN1WE87</accession>
<evidence type="ECO:0000259" key="5">
    <source>
        <dbReference type="PROSITE" id="PS01124"/>
    </source>
</evidence>
<proteinExistence type="predicted"/>
<dbReference type="AlphaFoldDB" id="A0AAN1WE87"/>
<dbReference type="InterPro" id="IPR018062">
    <property type="entry name" value="HTH_AraC-typ_CS"/>
</dbReference>
<evidence type="ECO:0000256" key="3">
    <source>
        <dbReference type="ARBA" id="ARBA00023163"/>
    </source>
</evidence>
<dbReference type="PANTHER" id="PTHR43280:SF27">
    <property type="entry name" value="TRANSCRIPTIONAL REGULATOR MTLR"/>
    <property type="match status" value="1"/>
</dbReference>
<evidence type="ECO:0000256" key="2">
    <source>
        <dbReference type="ARBA" id="ARBA00023125"/>
    </source>
</evidence>
<protein>
    <recommendedName>
        <fullName evidence="5">HTH araC/xylS-type domain-containing protein</fullName>
    </recommendedName>
</protein>
<dbReference type="InterPro" id="IPR020449">
    <property type="entry name" value="Tscrpt_reg_AraC-type_HTH"/>
</dbReference>
<dbReference type="PROSITE" id="PS00041">
    <property type="entry name" value="HTH_ARAC_FAMILY_1"/>
    <property type="match status" value="1"/>
</dbReference>
<dbReference type="GO" id="GO:0043565">
    <property type="term" value="F:sequence-specific DNA binding"/>
    <property type="evidence" value="ECO:0007669"/>
    <property type="project" value="InterPro"/>
</dbReference>
<keyword evidence="2" id="KW-0238">DNA-binding</keyword>
<keyword evidence="3" id="KW-0804">Transcription</keyword>
<reference evidence="6 7" key="1">
    <citation type="journal article" date="2022" name="IScience">
        <title>An ultrasensitive nanofiber-based assay for enzymatic hydrolysis and deep-sea microbial degradation of cellulose.</title>
        <authorList>
            <person name="Tsudome M."/>
            <person name="Tachioka M."/>
            <person name="Miyazaki M."/>
            <person name="Uchimura K."/>
            <person name="Tsuda M."/>
            <person name="Takaki Y."/>
            <person name="Deguchi S."/>
        </authorList>
    </citation>
    <scope>NUCLEOTIDE SEQUENCE [LARGE SCALE GENOMIC DNA]</scope>
    <source>
        <strain evidence="6 7">GE09</strain>
    </source>
</reference>
<evidence type="ECO:0000313" key="7">
    <source>
        <dbReference type="Proteomes" id="UP001320119"/>
    </source>
</evidence>
<dbReference type="Gene3D" id="1.10.10.60">
    <property type="entry name" value="Homeodomain-like"/>
    <property type="match status" value="2"/>
</dbReference>
<keyword evidence="4" id="KW-1133">Transmembrane helix</keyword>
<gene>
    <name evidence="6" type="ORF">MARGE09_P0159</name>
</gene>
<evidence type="ECO:0000256" key="4">
    <source>
        <dbReference type="SAM" id="Phobius"/>
    </source>
</evidence>
<keyword evidence="4" id="KW-0472">Membrane</keyword>
<keyword evidence="1" id="KW-0805">Transcription regulation</keyword>